<dbReference type="RefSeq" id="XP_044560986.1">
    <property type="nucleotide sequence ID" value="XM_044708418.1"/>
</dbReference>
<accession>A0A6A5BEM2</accession>
<evidence type="ECO:0000256" key="1">
    <source>
        <dbReference type="SAM" id="MobiDB-lite"/>
    </source>
</evidence>
<dbReference type="OrthoDB" id="10362628at2759"/>
<comment type="caution">
    <text evidence="2">The sequence shown here is derived from an EMBL/GenBank/DDBJ whole genome shotgun (WGS) entry which is preliminary data.</text>
</comment>
<gene>
    <name evidence="2" type="ORF">FDP41_004948</name>
</gene>
<name>A0A6A5BEM2_NAEFO</name>
<feature type="compositionally biased region" description="Low complexity" evidence="1">
    <location>
        <begin position="340"/>
        <end position="357"/>
    </location>
</feature>
<protein>
    <submittedName>
        <fullName evidence="2">Uncharacterized protein</fullName>
    </submittedName>
</protein>
<dbReference type="AlphaFoldDB" id="A0A6A5BEM2"/>
<reference evidence="2 3" key="1">
    <citation type="journal article" date="2019" name="Sci. Rep.">
        <title>Nanopore sequencing improves the draft genome of the human pathogenic amoeba Naegleria fowleri.</title>
        <authorList>
            <person name="Liechti N."/>
            <person name="Schurch N."/>
            <person name="Bruggmann R."/>
            <person name="Wittwer M."/>
        </authorList>
    </citation>
    <scope>NUCLEOTIDE SEQUENCE [LARGE SCALE GENOMIC DNA]</scope>
    <source>
        <strain evidence="2 3">ATCC 30894</strain>
    </source>
</reference>
<feature type="region of interest" description="Disordered" evidence="1">
    <location>
        <begin position="330"/>
        <end position="365"/>
    </location>
</feature>
<feature type="compositionally biased region" description="Basic and acidic residues" evidence="1">
    <location>
        <begin position="330"/>
        <end position="339"/>
    </location>
</feature>
<dbReference type="VEuPathDB" id="AmoebaDB:FDP41_004948"/>
<dbReference type="VEuPathDB" id="AmoebaDB:NfTy_086470"/>
<feature type="compositionally biased region" description="Low complexity" evidence="1">
    <location>
        <begin position="198"/>
        <end position="217"/>
    </location>
</feature>
<keyword evidence="3" id="KW-1185">Reference proteome</keyword>
<sequence length="537" mass="62791">MHKITKKFHHYSLSTFRHHDLSFRTAIITNVPNQLSLSSCCSSSSSRNFSISLHSFRKKSLTERNETTIIKIKYDPRKEATPKKHQIEHKFHQEHSEQTQHSIQQFNQIISQVDVNKTTKQLLQQLIEKRFAPFKKAKEELTEEETFFFSNLMDSEYMKKASSLLEKLGIEQIPLDQFVKAMTHISFIPPSIYTTTSQTNNSVSTSSNNNNISSSSTLQDPSSVLAQCNDEYQPMGGQLFTTLCNKFMYLFLKYREQRYNTSEKNLRWFLEDALNIERRGSEFEIQFNYFNRLRNDVLQHISKEIGLSEFVLFDTSRLLAEAPKNVLKTKEEKMMKEETNTTSSTSQVSSTETTSDTLSNVKSSGEESLTTQEFIPIDKQLETIANANAVRAILYLVESQYDFNKVSQLFENVMIPKIVHYIQSETTVLREDVHYPQLLHNLLQQHPEMKDKFYIEYRFLTQYFDEDGKKKVKVALFINDKQWDQELAPNFTEAKFLLAKTFYENLRRNPVLLRKVQEQLANAEYIYSLQKLTGERK</sequence>
<proteinExistence type="predicted"/>
<evidence type="ECO:0000313" key="2">
    <source>
        <dbReference type="EMBL" id="KAF0976273.1"/>
    </source>
</evidence>
<organism evidence="2 3">
    <name type="scientific">Naegleria fowleri</name>
    <name type="common">Brain eating amoeba</name>
    <dbReference type="NCBI Taxonomy" id="5763"/>
    <lineage>
        <taxon>Eukaryota</taxon>
        <taxon>Discoba</taxon>
        <taxon>Heterolobosea</taxon>
        <taxon>Tetramitia</taxon>
        <taxon>Eutetramitia</taxon>
        <taxon>Vahlkampfiidae</taxon>
        <taxon>Naegleria</taxon>
    </lineage>
</organism>
<feature type="region of interest" description="Disordered" evidence="1">
    <location>
        <begin position="198"/>
        <end position="218"/>
    </location>
</feature>
<evidence type="ECO:0000313" key="3">
    <source>
        <dbReference type="Proteomes" id="UP000444721"/>
    </source>
</evidence>
<dbReference type="EMBL" id="VFQX01000041">
    <property type="protein sequence ID" value="KAF0976273.1"/>
    <property type="molecule type" value="Genomic_DNA"/>
</dbReference>
<dbReference type="VEuPathDB" id="AmoebaDB:NF0118650"/>
<dbReference type="Proteomes" id="UP000444721">
    <property type="component" value="Unassembled WGS sequence"/>
</dbReference>
<dbReference type="GeneID" id="68112166"/>